<dbReference type="AlphaFoldDB" id="A0A381SRU6"/>
<keyword evidence="1" id="KW-1133">Transmembrane helix</keyword>
<evidence type="ECO:0000313" key="2">
    <source>
        <dbReference type="EMBL" id="SVA06730.1"/>
    </source>
</evidence>
<dbReference type="InterPro" id="IPR046487">
    <property type="entry name" value="DUF6580"/>
</dbReference>
<evidence type="ECO:0000256" key="1">
    <source>
        <dbReference type="SAM" id="Phobius"/>
    </source>
</evidence>
<name>A0A381SRU6_9ZZZZ</name>
<feature type="transmembrane region" description="Helical" evidence="1">
    <location>
        <begin position="39"/>
        <end position="56"/>
    </location>
</feature>
<proteinExistence type="predicted"/>
<accession>A0A381SRU6</accession>
<dbReference type="Pfam" id="PF20221">
    <property type="entry name" value="DUF6580"/>
    <property type="match status" value="1"/>
</dbReference>
<gene>
    <name evidence="2" type="ORF">METZ01_LOCUS59584</name>
</gene>
<reference evidence="2" key="1">
    <citation type="submission" date="2018-05" db="EMBL/GenBank/DDBJ databases">
        <authorList>
            <person name="Lanie J.A."/>
            <person name="Ng W.-L."/>
            <person name="Kazmierczak K.M."/>
            <person name="Andrzejewski T.M."/>
            <person name="Davidsen T.M."/>
            <person name="Wayne K.J."/>
            <person name="Tettelin H."/>
            <person name="Glass J.I."/>
            <person name="Rusch D."/>
            <person name="Podicherti R."/>
            <person name="Tsui H.-C.T."/>
            <person name="Winkler M.E."/>
        </authorList>
    </citation>
    <scope>NUCLEOTIDE SEQUENCE</scope>
</reference>
<sequence>MSYLLIPVGAIARLLPHLPNFTPIGGMALFGAAHGSRRSAFIAPLVALAISDFFIGPHVTMPFVYASFILIAMVGRVLFRSGVTTTRVVVGSLASSMILFIVSNFGEWAMGTLYPPTLQGLILCYTMALPYLFNTTAGDLFYAGVFFGGYALANHYGGITAQATGGHQATP</sequence>
<dbReference type="EMBL" id="UINC01003484">
    <property type="protein sequence ID" value="SVA06730.1"/>
    <property type="molecule type" value="Genomic_DNA"/>
</dbReference>
<feature type="transmembrane region" description="Helical" evidence="1">
    <location>
        <begin position="88"/>
        <end position="106"/>
    </location>
</feature>
<feature type="transmembrane region" description="Helical" evidence="1">
    <location>
        <begin position="62"/>
        <end position="79"/>
    </location>
</feature>
<keyword evidence="1" id="KW-0472">Membrane</keyword>
<keyword evidence="1" id="KW-0812">Transmembrane</keyword>
<evidence type="ECO:0008006" key="3">
    <source>
        <dbReference type="Google" id="ProtNLM"/>
    </source>
</evidence>
<protein>
    <recommendedName>
        <fullName evidence="3">Rod shape-determining protein MreD</fullName>
    </recommendedName>
</protein>
<organism evidence="2">
    <name type="scientific">marine metagenome</name>
    <dbReference type="NCBI Taxonomy" id="408172"/>
    <lineage>
        <taxon>unclassified sequences</taxon>
        <taxon>metagenomes</taxon>
        <taxon>ecological metagenomes</taxon>
    </lineage>
</organism>